<evidence type="ECO:0000259" key="1">
    <source>
        <dbReference type="Pfam" id="PF24784"/>
    </source>
</evidence>
<dbReference type="InterPro" id="IPR055313">
    <property type="entry name" value="Temptin-like"/>
</dbReference>
<sequence>MRTEGKNMPCFELFNFYFQAHVRSTSGMFADLDTVRNTLMMSGLCLLLAVNVMLTQTRPASAYPAGRDRIPNGYRVPDPCRPGRTSQGVGHENPDGGGPRNIFGDAFLIAGGWTVALCNSDTDGDGISNGAELGDPNCVWTQGQTPEFISGITHPGRHNTEYECSFPPWLWSILFGWTVIFENFN</sequence>
<name>A0AAE1CL65_9GAST</name>
<organism evidence="2 3">
    <name type="scientific">Elysia crispata</name>
    <name type="common">lettuce slug</name>
    <dbReference type="NCBI Taxonomy" id="231223"/>
    <lineage>
        <taxon>Eukaryota</taxon>
        <taxon>Metazoa</taxon>
        <taxon>Spiralia</taxon>
        <taxon>Lophotrochozoa</taxon>
        <taxon>Mollusca</taxon>
        <taxon>Gastropoda</taxon>
        <taxon>Heterobranchia</taxon>
        <taxon>Euthyneura</taxon>
        <taxon>Panpulmonata</taxon>
        <taxon>Sacoglossa</taxon>
        <taxon>Placobranchoidea</taxon>
        <taxon>Plakobranchidae</taxon>
        <taxon>Elysia</taxon>
    </lineage>
</organism>
<dbReference type="Pfam" id="PF24784">
    <property type="entry name" value="Temptin_C"/>
    <property type="match status" value="1"/>
</dbReference>
<evidence type="ECO:0000313" key="2">
    <source>
        <dbReference type="EMBL" id="KAK3706043.1"/>
    </source>
</evidence>
<reference evidence="2" key="1">
    <citation type="journal article" date="2023" name="G3 (Bethesda)">
        <title>A reference genome for the long-term kleptoplast-retaining sea slug Elysia crispata morphotype clarki.</title>
        <authorList>
            <person name="Eastman K.E."/>
            <person name="Pendleton A.L."/>
            <person name="Shaikh M.A."/>
            <person name="Suttiyut T."/>
            <person name="Ogas R."/>
            <person name="Tomko P."/>
            <person name="Gavelis G."/>
            <person name="Widhalm J.R."/>
            <person name="Wisecaver J.H."/>
        </authorList>
    </citation>
    <scope>NUCLEOTIDE SEQUENCE</scope>
    <source>
        <strain evidence="2">ECLA1</strain>
    </source>
</reference>
<protein>
    <recommendedName>
        <fullName evidence="1">Temptin Cys/Cys disulfide domain-containing protein</fullName>
    </recommendedName>
</protein>
<dbReference type="Proteomes" id="UP001283361">
    <property type="component" value="Unassembled WGS sequence"/>
</dbReference>
<proteinExistence type="predicted"/>
<dbReference type="InterPro" id="IPR057626">
    <property type="entry name" value="S-S_Temptin"/>
</dbReference>
<dbReference type="PANTHER" id="PTHR34737:SF2">
    <property type="entry name" value="EF-HAND DOMAIN-CONTAINING PROTEIN"/>
    <property type="match status" value="1"/>
</dbReference>
<evidence type="ECO:0000313" key="3">
    <source>
        <dbReference type="Proteomes" id="UP001283361"/>
    </source>
</evidence>
<comment type="caution">
    <text evidence="2">The sequence shown here is derived from an EMBL/GenBank/DDBJ whole genome shotgun (WGS) entry which is preliminary data.</text>
</comment>
<dbReference type="EMBL" id="JAWDGP010007755">
    <property type="protein sequence ID" value="KAK3706043.1"/>
    <property type="molecule type" value="Genomic_DNA"/>
</dbReference>
<dbReference type="AlphaFoldDB" id="A0AAE1CL65"/>
<keyword evidence="3" id="KW-1185">Reference proteome</keyword>
<gene>
    <name evidence="2" type="ORF">RRG08_016663</name>
</gene>
<accession>A0AAE1CL65</accession>
<dbReference type="PANTHER" id="PTHR34737">
    <property type="entry name" value="EF-HAND DOMAIN-CONTAINING PROTEIN"/>
    <property type="match status" value="1"/>
</dbReference>
<feature type="domain" description="Temptin Cys/Cys disulfide" evidence="1">
    <location>
        <begin position="61"/>
        <end position="156"/>
    </location>
</feature>